<feature type="region of interest" description="Disordered" evidence="1">
    <location>
        <begin position="48"/>
        <end position="118"/>
    </location>
</feature>
<evidence type="ECO:0000256" key="1">
    <source>
        <dbReference type="SAM" id="MobiDB-lite"/>
    </source>
</evidence>
<feature type="compositionally biased region" description="Basic and acidic residues" evidence="1">
    <location>
        <begin position="49"/>
        <end position="58"/>
    </location>
</feature>
<name>A0A0P9LL08_9PSED</name>
<feature type="compositionally biased region" description="Pro residues" evidence="1">
    <location>
        <begin position="90"/>
        <end position="118"/>
    </location>
</feature>
<accession>A0A0P9LL08</accession>
<dbReference type="EMBL" id="RBOV01000379">
    <property type="protein sequence ID" value="RMN07153.1"/>
    <property type="molecule type" value="Genomic_DNA"/>
</dbReference>
<protein>
    <submittedName>
        <fullName evidence="2">Uncharacterized protein</fullName>
    </submittedName>
</protein>
<reference evidence="2 3" key="1">
    <citation type="submission" date="2018-08" db="EMBL/GenBank/DDBJ databases">
        <title>Recombination of ecologically and evolutionarily significant loci maintains genetic cohesion in the Pseudomonas syringae species complex.</title>
        <authorList>
            <person name="Dillon M."/>
            <person name="Thakur S."/>
            <person name="Almeida R.N.D."/>
            <person name="Weir B.S."/>
            <person name="Guttman D.S."/>
        </authorList>
    </citation>
    <scope>NUCLEOTIDE SEQUENCE [LARGE SCALE GENOMIC DNA]</scope>
    <source>
        <strain evidence="2 3">ICMP 12341</strain>
    </source>
</reference>
<proteinExistence type="predicted"/>
<dbReference type="RefSeq" id="WP_375232737.1">
    <property type="nucleotide sequence ID" value="NZ_LJPZ01000255.1"/>
</dbReference>
<comment type="caution">
    <text evidence="2">The sequence shown here is derived from an EMBL/GenBank/DDBJ whole genome shotgun (WGS) entry which is preliminary data.</text>
</comment>
<organism evidence="2 3">
    <name type="scientific">Pseudomonas syringae pv. coriandricola</name>
    <dbReference type="NCBI Taxonomy" id="264453"/>
    <lineage>
        <taxon>Bacteria</taxon>
        <taxon>Pseudomonadati</taxon>
        <taxon>Pseudomonadota</taxon>
        <taxon>Gammaproteobacteria</taxon>
        <taxon>Pseudomonadales</taxon>
        <taxon>Pseudomonadaceae</taxon>
        <taxon>Pseudomonas</taxon>
    </lineage>
</organism>
<gene>
    <name evidence="2" type="ORF">ALQ65_02906</name>
</gene>
<evidence type="ECO:0000313" key="3">
    <source>
        <dbReference type="Proteomes" id="UP000271468"/>
    </source>
</evidence>
<sequence>MILKHCNYEMLNFKVCSETANRYESTCDLFSTAPAGSANQLNHHKTRKVEHNANKEAETMTLPTPPVAPDPNIDNPVLPGTPPRPDDEPPPTMPPVIDPPEETPPVGDPPAQEPPVVV</sequence>
<dbReference type="Proteomes" id="UP000271468">
    <property type="component" value="Unassembled WGS sequence"/>
</dbReference>
<evidence type="ECO:0000313" key="2">
    <source>
        <dbReference type="EMBL" id="RMN07153.1"/>
    </source>
</evidence>
<dbReference type="AlphaFoldDB" id="A0A0P9LL08"/>